<evidence type="ECO:0000256" key="1">
    <source>
        <dbReference type="SAM" id="Phobius"/>
    </source>
</evidence>
<organism evidence="2 3">
    <name type="scientific">Botryobasidium botryosum (strain FD-172 SS1)</name>
    <dbReference type="NCBI Taxonomy" id="930990"/>
    <lineage>
        <taxon>Eukaryota</taxon>
        <taxon>Fungi</taxon>
        <taxon>Dikarya</taxon>
        <taxon>Basidiomycota</taxon>
        <taxon>Agaricomycotina</taxon>
        <taxon>Agaricomycetes</taxon>
        <taxon>Cantharellales</taxon>
        <taxon>Botryobasidiaceae</taxon>
        <taxon>Botryobasidium</taxon>
    </lineage>
</organism>
<feature type="non-terminal residue" evidence="2">
    <location>
        <position position="75"/>
    </location>
</feature>
<reference evidence="3" key="1">
    <citation type="journal article" date="2014" name="Proc. Natl. Acad. Sci. U.S.A.">
        <title>Extensive sampling of basidiomycete genomes demonstrates inadequacy of the white-rot/brown-rot paradigm for wood decay fungi.</title>
        <authorList>
            <person name="Riley R."/>
            <person name="Salamov A.A."/>
            <person name="Brown D.W."/>
            <person name="Nagy L.G."/>
            <person name="Floudas D."/>
            <person name="Held B.W."/>
            <person name="Levasseur A."/>
            <person name="Lombard V."/>
            <person name="Morin E."/>
            <person name="Otillar R."/>
            <person name="Lindquist E.A."/>
            <person name="Sun H."/>
            <person name="LaButti K.M."/>
            <person name="Schmutz J."/>
            <person name="Jabbour D."/>
            <person name="Luo H."/>
            <person name="Baker S.E."/>
            <person name="Pisabarro A.G."/>
            <person name="Walton J.D."/>
            <person name="Blanchette R.A."/>
            <person name="Henrissat B."/>
            <person name="Martin F."/>
            <person name="Cullen D."/>
            <person name="Hibbett D.S."/>
            <person name="Grigoriev I.V."/>
        </authorList>
    </citation>
    <scope>NUCLEOTIDE SEQUENCE [LARGE SCALE GENOMIC DNA]</scope>
    <source>
        <strain evidence="3">FD-172 SS1</strain>
    </source>
</reference>
<keyword evidence="1" id="KW-0812">Transmembrane</keyword>
<keyword evidence="1" id="KW-1133">Transmembrane helix</keyword>
<dbReference type="AlphaFoldDB" id="A0A067LUL2"/>
<dbReference type="EMBL" id="KL198170">
    <property type="protein sequence ID" value="KDQ05930.1"/>
    <property type="molecule type" value="Genomic_DNA"/>
</dbReference>
<evidence type="ECO:0000313" key="3">
    <source>
        <dbReference type="Proteomes" id="UP000027195"/>
    </source>
</evidence>
<dbReference type="InParanoid" id="A0A067LUL2"/>
<name>A0A067LUL2_BOTB1</name>
<feature type="transmembrane region" description="Helical" evidence="1">
    <location>
        <begin position="38"/>
        <end position="58"/>
    </location>
</feature>
<accession>A0A067LUL2</accession>
<sequence>MPSQLIYAASCAWISLAGLSLSIFMVRVAHATSPVTSTIFFATAGSLSCVIFFFALVFRRISGPPQQPRAQPVAV</sequence>
<dbReference type="HOGENOM" id="CLU_2677680_0_0_1"/>
<feature type="transmembrane region" description="Helical" evidence="1">
    <location>
        <begin position="6"/>
        <end position="26"/>
    </location>
</feature>
<keyword evidence="1" id="KW-0472">Membrane</keyword>
<proteinExistence type="predicted"/>
<evidence type="ECO:0000313" key="2">
    <source>
        <dbReference type="EMBL" id="KDQ05930.1"/>
    </source>
</evidence>
<keyword evidence="3" id="KW-1185">Reference proteome</keyword>
<gene>
    <name evidence="2" type="ORF">BOTBODRAFT_39881</name>
</gene>
<dbReference type="Proteomes" id="UP000027195">
    <property type="component" value="Unassembled WGS sequence"/>
</dbReference>
<protein>
    <submittedName>
        <fullName evidence="2">Uncharacterized protein</fullName>
    </submittedName>
</protein>